<comment type="similarity">
    <text evidence="7">Belongs to the binding-protein-dependent transport system permease family.</text>
</comment>
<dbReference type="SUPFAM" id="SSF161098">
    <property type="entry name" value="MetI-like"/>
    <property type="match status" value="1"/>
</dbReference>
<dbReference type="PANTHER" id="PTHR43744:SF12">
    <property type="entry name" value="ABC TRANSPORTER PERMEASE PROTEIN MG189-RELATED"/>
    <property type="match status" value="1"/>
</dbReference>
<name>A0ABY4KZ84_THEAE</name>
<feature type="transmembrane region" description="Helical" evidence="7">
    <location>
        <begin position="133"/>
        <end position="154"/>
    </location>
</feature>
<evidence type="ECO:0000256" key="5">
    <source>
        <dbReference type="ARBA" id="ARBA00022989"/>
    </source>
</evidence>
<proteinExistence type="inferred from homology"/>
<reference evidence="10 11" key="1">
    <citation type="submission" date="2020-04" db="EMBL/GenBank/DDBJ databases">
        <title>Thermobifida alba genome sequencing and assembly.</title>
        <authorList>
            <person name="Luzics S."/>
            <person name="Horvath B."/>
            <person name="Nagy I."/>
            <person name="Toth A."/>
            <person name="Nagy I."/>
            <person name="Kukolya J."/>
        </authorList>
    </citation>
    <scope>NUCLEOTIDE SEQUENCE [LARGE SCALE GENOMIC DNA]</scope>
    <source>
        <strain evidence="10 11">DSM 43795</strain>
    </source>
</reference>
<evidence type="ECO:0000259" key="9">
    <source>
        <dbReference type="PROSITE" id="PS50928"/>
    </source>
</evidence>
<feature type="compositionally biased region" description="Basic residues" evidence="8">
    <location>
        <begin position="21"/>
        <end position="30"/>
    </location>
</feature>
<dbReference type="InterPro" id="IPR000515">
    <property type="entry name" value="MetI-like"/>
</dbReference>
<evidence type="ECO:0000313" key="11">
    <source>
        <dbReference type="Proteomes" id="UP000832041"/>
    </source>
</evidence>
<evidence type="ECO:0000256" key="2">
    <source>
        <dbReference type="ARBA" id="ARBA00022448"/>
    </source>
</evidence>
<dbReference type="RefSeq" id="WP_248593027.1">
    <property type="nucleotide sequence ID" value="NZ_BAABEB010000012.1"/>
</dbReference>
<dbReference type="InterPro" id="IPR035906">
    <property type="entry name" value="MetI-like_sf"/>
</dbReference>
<evidence type="ECO:0000256" key="4">
    <source>
        <dbReference type="ARBA" id="ARBA00022692"/>
    </source>
</evidence>
<feature type="transmembrane region" description="Helical" evidence="7">
    <location>
        <begin position="207"/>
        <end position="232"/>
    </location>
</feature>
<keyword evidence="3" id="KW-1003">Cell membrane</keyword>
<keyword evidence="4 7" id="KW-0812">Transmembrane</keyword>
<sequence>MSTITARRTGEQAGRAAPQRPARRPGTRKVGRPAYGAGVGAAVWLVLVLVPLYFLVATSLRGSGDYLTAGPLSIPEAITFEAYQRAFEVGFLRFLTNSLIVAIGAIALVLVVALPAAFAIVRSASRVVRVGFMLFLLGLAVPAQAVIIPIYLLITRLHLYDSLTAVILPTAAFTLPVSIVVLTSSLRDVPSSLYEAMALDGASNFQTFWRLVLPLSRSGVVTVTIFVGLNAWNNFLFPLVLTQSTDTRVLPLGLWEFQTQYGTDVPGLMAAVVLSALPVLALYLFGRRQLLGGLAAGIGK</sequence>
<protein>
    <submittedName>
        <fullName evidence="10">Carbohydrate ABC transporter permease</fullName>
    </submittedName>
</protein>
<dbReference type="EMBL" id="CP051627">
    <property type="protein sequence ID" value="UPT20742.1"/>
    <property type="molecule type" value="Genomic_DNA"/>
</dbReference>
<keyword evidence="11" id="KW-1185">Reference proteome</keyword>
<feature type="transmembrane region" description="Helical" evidence="7">
    <location>
        <begin position="34"/>
        <end position="56"/>
    </location>
</feature>
<feature type="domain" description="ABC transmembrane type-1" evidence="9">
    <location>
        <begin position="95"/>
        <end position="286"/>
    </location>
</feature>
<keyword evidence="5 7" id="KW-1133">Transmembrane helix</keyword>
<dbReference type="Proteomes" id="UP000832041">
    <property type="component" value="Chromosome"/>
</dbReference>
<dbReference type="PROSITE" id="PS50928">
    <property type="entry name" value="ABC_TM1"/>
    <property type="match status" value="1"/>
</dbReference>
<comment type="subcellular location">
    <subcellularLocation>
        <location evidence="1 7">Cell membrane</location>
        <topology evidence="1 7">Multi-pass membrane protein</topology>
    </subcellularLocation>
</comment>
<evidence type="ECO:0000256" key="8">
    <source>
        <dbReference type="SAM" id="MobiDB-lite"/>
    </source>
</evidence>
<evidence type="ECO:0000256" key="6">
    <source>
        <dbReference type="ARBA" id="ARBA00023136"/>
    </source>
</evidence>
<dbReference type="Pfam" id="PF00528">
    <property type="entry name" value="BPD_transp_1"/>
    <property type="match status" value="1"/>
</dbReference>
<gene>
    <name evidence="10" type="ORF">FOF52_07040</name>
</gene>
<dbReference type="CDD" id="cd06261">
    <property type="entry name" value="TM_PBP2"/>
    <property type="match status" value="1"/>
</dbReference>
<accession>A0ABY4KZ84</accession>
<feature type="transmembrane region" description="Helical" evidence="7">
    <location>
        <begin position="265"/>
        <end position="285"/>
    </location>
</feature>
<evidence type="ECO:0000256" key="1">
    <source>
        <dbReference type="ARBA" id="ARBA00004651"/>
    </source>
</evidence>
<dbReference type="PANTHER" id="PTHR43744">
    <property type="entry name" value="ABC TRANSPORTER PERMEASE PROTEIN MG189-RELATED-RELATED"/>
    <property type="match status" value="1"/>
</dbReference>
<keyword evidence="6 7" id="KW-0472">Membrane</keyword>
<organism evidence="10 11">
    <name type="scientific">Thermobifida alba</name>
    <name type="common">Thermomonospora alba</name>
    <dbReference type="NCBI Taxonomy" id="53522"/>
    <lineage>
        <taxon>Bacteria</taxon>
        <taxon>Bacillati</taxon>
        <taxon>Actinomycetota</taxon>
        <taxon>Actinomycetes</taxon>
        <taxon>Streptosporangiales</taxon>
        <taxon>Nocardiopsidaceae</taxon>
        <taxon>Thermobifida</taxon>
    </lineage>
</organism>
<feature type="transmembrane region" description="Helical" evidence="7">
    <location>
        <begin position="166"/>
        <end position="186"/>
    </location>
</feature>
<feature type="region of interest" description="Disordered" evidence="8">
    <location>
        <begin position="1"/>
        <end position="30"/>
    </location>
</feature>
<evidence type="ECO:0000256" key="7">
    <source>
        <dbReference type="RuleBase" id="RU363032"/>
    </source>
</evidence>
<evidence type="ECO:0000313" key="10">
    <source>
        <dbReference type="EMBL" id="UPT20742.1"/>
    </source>
</evidence>
<dbReference type="Gene3D" id="1.10.3720.10">
    <property type="entry name" value="MetI-like"/>
    <property type="match status" value="1"/>
</dbReference>
<evidence type="ECO:0000256" key="3">
    <source>
        <dbReference type="ARBA" id="ARBA00022475"/>
    </source>
</evidence>
<keyword evidence="2 7" id="KW-0813">Transport</keyword>
<feature type="transmembrane region" description="Helical" evidence="7">
    <location>
        <begin position="99"/>
        <end position="121"/>
    </location>
</feature>